<evidence type="ECO:0000256" key="2">
    <source>
        <dbReference type="ARBA" id="ARBA00022729"/>
    </source>
</evidence>
<evidence type="ECO:0000313" key="7">
    <source>
        <dbReference type="Proteomes" id="UP000199158"/>
    </source>
</evidence>
<evidence type="ECO:0000256" key="4">
    <source>
        <dbReference type="SAM" id="SignalP"/>
    </source>
</evidence>
<feature type="chain" id="PRO_5011731994" evidence="4">
    <location>
        <begin position="34"/>
        <end position="748"/>
    </location>
</feature>
<dbReference type="SUPFAM" id="SSF51445">
    <property type="entry name" value="(Trans)glycosidases"/>
    <property type="match status" value="1"/>
</dbReference>
<dbReference type="InterPro" id="IPR049161">
    <property type="entry name" value="GH59_cat"/>
</dbReference>
<dbReference type="GO" id="GO:0004348">
    <property type="term" value="F:glucosylceramidase activity"/>
    <property type="evidence" value="ECO:0007669"/>
    <property type="project" value="InterPro"/>
</dbReference>
<dbReference type="AlphaFoldDB" id="A0A1H8DE40"/>
<gene>
    <name evidence="6" type="ORF">SAMN05216180_2565</name>
</gene>
<reference evidence="6 7" key="1">
    <citation type="submission" date="2016-10" db="EMBL/GenBank/DDBJ databases">
        <authorList>
            <person name="de Groot N.N."/>
        </authorList>
    </citation>
    <scope>NUCLEOTIDE SEQUENCE [LARGE SCALE GENOMIC DNA]</scope>
    <source>
        <strain evidence="6 7">CGMCC 1.5070</strain>
    </source>
</reference>
<dbReference type="Gene3D" id="2.60.40.1180">
    <property type="entry name" value="Golgi alpha-mannosidase II"/>
    <property type="match status" value="1"/>
</dbReference>
<dbReference type="PANTHER" id="PTHR11069">
    <property type="entry name" value="GLUCOSYLCERAMIDASE"/>
    <property type="match status" value="1"/>
</dbReference>
<dbReference type="InterPro" id="IPR017853">
    <property type="entry name" value="GH"/>
</dbReference>
<name>A0A1H8DE40_9FIRM</name>
<evidence type="ECO:0000259" key="5">
    <source>
        <dbReference type="Pfam" id="PF02057"/>
    </source>
</evidence>
<feature type="signal peptide" evidence="4">
    <location>
        <begin position="1"/>
        <end position="33"/>
    </location>
</feature>
<feature type="domain" description="Glycosyl hydrolase family 59 catalytic" evidence="5">
    <location>
        <begin position="50"/>
        <end position="320"/>
    </location>
</feature>
<proteinExistence type="inferred from homology"/>
<dbReference type="InterPro" id="IPR001139">
    <property type="entry name" value="Glyco_hydro_30"/>
</dbReference>
<evidence type="ECO:0000256" key="1">
    <source>
        <dbReference type="ARBA" id="ARBA00005382"/>
    </source>
</evidence>
<dbReference type="GO" id="GO:0006665">
    <property type="term" value="P:sphingolipid metabolic process"/>
    <property type="evidence" value="ECO:0007669"/>
    <property type="project" value="InterPro"/>
</dbReference>
<sequence length="748" mass="84424">MAHGKMVKTISGILALSTTMSVLMANLSLTAYASSSVKIDWNDEKQVIDGFGAAQACDVYADQIYNFAKRDEVMDLLFSEDGGIGLSILRCEVGSGLNMPTIEPQDGVWDFTGAESELWVINEAKSRGIDKIFSTVWSPPAWMKTTGKITNGGYLKSDCYQKFAAYLAQYVNQYKAIHDIDIYAVSIANEPEYAATWQSCLWKPEMITTFLKNNLAPEFAAQNVPAKVIVGEKGWWSEEMVLNALNDPQACERIDIVGGHQYNGSIVPFMVSQSKGKHVWETEVSNTSIYKNHIKDGVGWAKRIHSFMTDAEIHAFMYWLGASYKTNNESLIRLYNDGTYVPAKRLYTMGNFSKFVKPGYVRIGATANPQKGIYVSAYKNPDTGDFSIVAINDTDSNELVHIVPEGFTAAELTPNVTNEKVNLEEYEAIPLQNGKFTVSLGAYSVTTFTGTEGSDPTEEKQWTVTDELDDWSKVYSSSSSWMLEGNNPYGAFDEDPSRARRTSLSKQEIVYKYDNIADFEAELYFHLGLQGLKFYTSPDGAEWEELPYKTSKFLTTGGGWEKFKAMPESELPQNTNYFKIEFDLGGKEWDKHLAKIKFLCKQKEPDAPYDTLNDWSKVYAHSENWMLDGDKSECFENDTSRARRTTATTEYITYAAEQGKSIANFRAKLYYFRSHSDNMNFYSSSDGTQWDAIEMKYTDRMDTGGYWNRIYGMPATNLKNCKYVKVEFSGGGLFPWDKQLAEITFDFA</sequence>
<evidence type="ECO:0000256" key="3">
    <source>
        <dbReference type="ARBA" id="ARBA00022801"/>
    </source>
</evidence>
<protein>
    <submittedName>
        <fullName evidence="6">O-Glycosyl hydrolase</fullName>
    </submittedName>
</protein>
<keyword evidence="3 6" id="KW-0378">Hydrolase</keyword>
<dbReference type="RefSeq" id="WP_092755804.1">
    <property type="nucleotide sequence ID" value="NZ_FOCG01000003.1"/>
</dbReference>
<organism evidence="6 7">
    <name type="scientific">Hydrogenoanaerobacterium saccharovorans</name>
    <dbReference type="NCBI Taxonomy" id="474960"/>
    <lineage>
        <taxon>Bacteria</taxon>
        <taxon>Bacillati</taxon>
        <taxon>Bacillota</taxon>
        <taxon>Clostridia</taxon>
        <taxon>Eubacteriales</taxon>
        <taxon>Oscillospiraceae</taxon>
        <taxon>Hydrogenoanaerobacterium</taxon>
    </lineage>
</organism>
<dbReference type="OrthoDB" id="9806701at2"/>
<dbReference type="Pfam" id="PF02057">
    <property type="entry name" value="Glyco_hydro_59"/>
    <property type="match status" value="1"/>
</dbReference>
<dbReference type="Proteomes" id="UP000199158">
    <property type="component" value="Unassembled WGS sequence"/>
</dbReference>
<dbReference type="GO" id="GO:0016020">
    <property type="term" value="C:membrane"/>
    <property type="evidence" value="ECO:0007669"/>
    <property type="project" value="GOC"/>
</dbReference>
<dbReference type="InterPro" id="IPR013780">
    <property type="entry name" value="Glyco_hydro_b"/>
</dbReference>
<dbReference type="EMBL" id="FOCG01000003">
    <property type="protein sequence ID" value="SEN05560.1"/>
    <property type="molecule type" value="Genomic_DNA"/>
</dbReference>
<keyword evidence="2 4" id="KW-0732">Signal</keyword>
<dbReference type="Gene3D" id="3.20.20.80">
    <property type="entry name" value="Glycosidases"/>
    <property type="match status" value="1"/>
</dbReference>
<comment type="similarity">
    <text evidence="1">Belongs to the glycosyl hydrolase 30 family.</text>
</comment>
<dbReference type="STRING" id="474960.SAMN05216180_2565"/>
<dbReference type="SUPFAM" id="SSF51011">
    <property type="entry name" value="Glycosyl hydrolase domain"/>
    <property type="match status" value="1"/>
</dbReference>
<accession>A0A1H8DE40</accession>
<dbReference type="PANTHER" id="PTHR11069:SF38">
    <property type="entry name" value="GLUCURONOXYLANASE XYNC"/>
    <property type="match status" value="1"/>
</dbReference>
<evidence type="ECO:0000313" key="6">
    <source>
        <dbReference type="EMBL" id="SEN05560.1"/>
    </source>
</evidence>
<keyword evidence="7" id="KW-1185">Reference proteome</keyword>